<evidence type="ECO:0000256" key="2">
    <source>
        <dbReference type="ARBA" id="ARBA00022729"/>
    </source>
</evidence>
<name>A0A1J7IA85_LUPAN</name>
<keyword evidence="7" id="KW-1185">Reference proteome</keyword>
<evidence type="ECO:0000313" key="6">
    <source>
        <dbReference type="EMBL" id="OIW11745.1"/>
    </source>
</evidence>
<evidence type="ECO:0000256" key="4">
    <source>
        <dbReference type="ARBA" id="ARBA00023136"/>
    </source>
</evidence>
<comment type="subcellular location">
    <subcellularLocation>
        <location evidence="1">Membrane</location>
    </subcellularLocation>
</comment>
<dbReference type="AlphaFoldDB" id="A0A1J7IA85"/>
<dbReference type="Proteomes" id="UP000188354">
    <property type="component" value="Chromosome LG05"/>
</dbReference>
<keyword evidence="5" id="KW-0325">Glycoprotein</keyword>
<reference evidence="6 7" key="1">
    <citation type="journal article" date="2017" name="Plant Biotechnol. J.">
        <title>A comprehensive draft genome sequence for lupin (Lupinus angustifolius), an emerging health food: insights into plant-microbe interactions and legume evolution.</title>
        <authorList>
            <person name="Hane J.K."/>
            <person name="Ming Y."/>
            <person name="Kamphuis L.G."/>
            <person name="Nelson M.N."/>
            <person name="Garg G."/>
            <person name="Atkins C.A."/>
            <person name="Bayer P.E."/>
            <person name="Bravo A."/>
            <person name="Bringans S."/>
            <person name="Cannon S."/>
            <person name="Edwards D."/>
            <person name="Foley R."/>
            <person name="Gao L.L."/>
            <person name="Harrison M.J."/>
            <person name="Huang W."/>
            <person name="Hurgobin B."/>
            <person name="Li S."/>
            <person name="Liu C.W."/>
            <person name="McGrath A."/>
            <person name="Morahan G."/>
            <person name="Murray J."/>
            <person name="Weller J."/>
            <person name="Jian J."/>
            <person name="Singh K.B."/>
        </authorList>
    </citation>
    <scope>NUCLEOTIDE SEQUENCE [LARGE SCALE GENOMIC DNA]</scope>
    <source>
        <strain evidence="7">cv. Tanjil</strain>
        <tissue evidence="6">Whole plant</tissue>
    </source>
</reference>
<proteinExistence type="predicted"/>
<gene>
    <name evidence="6" type="ORF">TanjilG_10947</name>
</gene>
<dbReference type="STRING" id="3871.A0A1J7IA85"/>
<dbReference type="SUPFAM" id="SSF52058">
    <property type="entry name" value="L domain-like"/>
    <property type="match status" value="1"/>
</dbReference>
<dbReference type="InterPro" id="IPR032675">
    <property type="entry name" value="LRR_dom_sf"/>
</dbReference>
<evidence type="ECO:0000313" key="7">
    <source>
        <dbReference type="Proteomes" id="UP000188354"/>
    </source>
</evidence>
<dbReference type="GO" id="GO:0016020">
    <property type="term" value="C:membrane"/>
    <property type="evidence" value="ECO:0007669"/>
    <property type="project" value="UniProtKB-SubCell"/>
</dbReference>
<protein>
    <submittedName>
        <fullName evidence="6">Uncharacterized protein</fullName>
    </submittedName>
</protein>
<evidence type="ECO:0000256" key="5">
    <source>
        <dbReference type="ARBA" id="ARBA00023180"/>
    </source>
</evidence>
<organism evidence="6 7">
    <name type="scientific">Lupinus angustifolius</name>
    <name type="common">Narrow-leaved blue lupine</name>
    <dbReference type="NCBI Taxonomy" id="3871"/>
    <lineage>
        <taxon>Eukaryota</taxon>
        <taxon>Viridiplantae</taxon>
        <taxon>Streptophyta</taxon>
        <taxon>Embryophyta</taxon>
        <taxon>Tracheophyta</taxon>
        <taxon>Spermatophyta</taxon>
        <taxon>Magnoliopsida</taxon>
        <taxon>eudicotyledons</taxon>
        <taxon>Gunneridae</taxon>
        <taxon>Pentapetalae</taxon>
        <taxon>rosids</taxon>
        <taxon>fabids</taxon>
        <taxon>Fabales</taxon>
        <taxon>Fabaceae</taxon>
        <taxon>Papilionoideae</taxon>
        <taxon>50 kb inversion clade</taxon>
        <taxon>genistoids sensu lato</taxon>
        <taxon>core genistoids</taxon>
        <taxon>Genisteae</taxon>
        <taxon>Lupinus</taxon>
    </lineage>
</organism>
<keyword evidence="2" id="KW-0732">Signal</keyword>
<dbReference type="EMBL" id="CM007365">
    <property type="protein sequence ID" value="OIW11745.1"/>
    <property type="molecule type" value="Genomic_DNA"/>
</dbReference>
<accession>A0A1J7IA85</accession>
<keyword evidence="4" id="KW-0472">Membrane</keyword>
<dbReference type="PANTHER" id="PTHR45974">
    <property type="entry name" value="RECEPTOR-LIKE PROTEIN 55"/>
    <property type="match status" value="1"/>
</dbReference>
<keyword evidence="3" id="KW-0677">Repeat</keyword>
<sequence length="158" mass="17909">MNWEIEKANISVRKFTYEFVACGFFGPIQDSIGSLKQLAFLALNSNRFNRSIPHSIGNLSNVNWLDRADNQLEGRIPISDGQRQLGLDPLLKAQHLSWEFLGLEKYGRIPTNFAWRKASFGEKTFIANIDTGVENVVGDMFQSVPKGDAIFMKRLEDL</sequence>
<evidence type="ECO:0000256" key="3">
    <source>
        <dbReference type="ARBA" id="ARBA00022737"/>
    </source>
</evidence>
<dbReference type="PANTHER" id="PTHR45974:SF266">
    <property type="entry name" value="LEUCINE-RICH REPEAT RECEPTOR PROTEIN KINASE HPCA1"/>
    <property type="match status" value="1"/>
</dbReference>
<evidence type="ECO:0000256" key="1">
    <source>
        <dbReference type="ARBA" id="ARBA00004370"/>
    </source>
</evidence>
<dbReference type="Gramene" id="OIW11745">
    <property type="protein sequence ID" value="OIW11745"/>
    <property type="gene ID" value="TanjilG_10947"/>
</dbReference>
<dbReference type="Gene3D" id="3.80.10.10">
    <property type="entry name" value="Ribonuclease Inhibitor"/>
    <property type="match status" value="1"/>
</dbReference>